<feature type="domain" description="Glycosyltransferase subfamily 4-like N-terminal" evidence="5">
    <location>
        <begin position="38"/>
        <end position="206"/>
    </location>
</feature>
<dbReference type="Pfam" id="PF13439">
    <property type="entry name" value="Glyco_transf_4"/>
    <property type="match status" value="1"/>
</dbReference>
<evidence type="ECO:0000313" key="6">
    <source>
        <dbReference type="EMBL" id="KAA9008495.1"/>
    </source>
</evidence>
<accession>A0A5J5GJZ4</accession>
<dbReference type="OrthoDB" id="9804196at2"/>
<keyword evidence="1" id="KW-0328">Glycosyltransferase</keyword>
<evidence type="ECO:0000256" key="1">
    <source>
        <dbReference type="ARBA" id="ARBA00022676"/>
    </source>
</evidence>
<dbReference type="InterPro" id="IPR028098">
    <property type="entry name" value="Glyco_trans_4-like_N"/>
</dbReference>
<dbReference type="Gene3D" id="3.40.50.2000">
    <property type="entry name" value="Glycogen Phosphorylase B"/>
    <property type="match status" value="2"/>
</dbReference>
<dbReference type="InterPro" id="IPR001296">
    <property type="entry name" value="Glyco_trans_1"/>
</dbReference>
<dbReference type="EMBL" id="VYKK01000002">
    <property type="protein sequence ID" value="KAA9008495.1"/>
    <property type="molecule type" value="Genomic_DNA"/>
</dbReference>
<proteinExistence type="predicted"/>
<evidence type="ECO:0000313" key="7">
    <source>
        <dbReference type="Proteomes" id="UP000367750"/>
    </source>
</evidence>
<dbReference type="Proteomes" id="UP000367750">
    <property type="component" value="Unassembled WGS sequence"/>
</dbReference>
<reference evidence="6 7" key="1">
    <citation type="submission" date="2019-09" db="EMBL/GenBank/DDBJ databases">
        <title>Bacillus ochoae sp. nov., Paenibacillus whitsoniae sp. nov., Paenibacillus spiritus sp. nov. Isolated from the Mars Exploration Rover during spacecraft assembly.</title>
        <authorList>
            <person name="Seuylemezian A."/>
            <person name="Vaishampayan P."/>
        </authorList>
    </citation>
    <scope>NUCLEOTIDE SEQUENCE [LARGE SCALE GENOMIC DNA]</scope>
    <source>
        <strain evidence="6 7">MER_111</strain>
    </source>
</reference>
<dbReference type="AlphaFoldDB" id="A0A5J5GJZ4"/>
<keyword evidence="7" id="KW-1185">Reference proteome</keyword>
<dbReference type="CDD" id="cd03801">
    <property type="entry name" value="GT4_PimA-like"/>
    <property type="match status" value="1"/>
</dbReference>
<gene>
    <name evidence="6" type="ORF">F4V43_01030</name>
</gene>
<name>A0A5J5GJZ4_9BACL</name>
<dbReference type="GO" id="GO:0016757">
    <property type="term" value="F:glycosyltransferase activity"/>
    <property type="evidence" value="ECO:0007669"/>
    <property type="project" value="UniProtKB-KW"/>
</dbReference>
<keyword evidence="2 6" id="KW-0808">Transferase</keyword>
<comment type="caution">
    <text evidence="6">The sequence shown here is derived from an EMBL/GenBank/DDBJ whole genome shotgun (WGS) entry which is preliminary data.</text>
</comment>
<dbReference type="RefSeq" id="WP_150456379.1">
    <property type="nucleotide sequence ID" value="NZ_VYKK01000002.1"/>
</dbReference>
<dbReference type="PANTHER" id="PTHR12526:SF510">
    <property type="entry name" value="D-INOSITOL 3-PHOSPHATE GLYCOSYLTRANSFERASE"/>
    <property type="match status" value="1"/>
</dbReference>
<organism evidence="6 7">
    <name type="scientific">Paenibacillus spiritus</name>
    <dbReference type="NCBI Taxonomy" id="2496557"/>
    <lineage>
        <taxon>Bacteria</taxon>
        <taxon>Bacillati</taxon>
        <taxon>Bacillota</taxon>
        <taxon>Bacilli</taxon>
        <taxon>Bacillales</taxon>
        <taxon>Paenibacillaceae</taxon>
        <taxon>Paenibacillus</taxon>
    </lineage>
</organism>
<dbReference type="Pfam" id="PF00534">
    <property type="entry name" value="Glycos_transf_1"/>
    <property type="match status" value="1"/>
</dbReference>
<evidence type="ECO:0000259" key="4">
    <source>
        <dbReference type="Pfam" id="PF00534"/>
    </source>
</evidence>
<protein>
    <submittedName>
        <fullName evidence="6">Glycosyltransferase family 4 protein</fullName>
    </submittedName>
</protein>
<dbReference type="SUPFAM" id="SSF53756">
    <property type="entry name" value="UDP-Glycosyltransferase/glycogen phosphorylase"/>
    <property type="match status" value="1"/>
</dbReference>
<dbReference type="PANTHER" id="PTHR12526">
    <property type="entry name" value="GLYCOSYLTRANSFERASE"/>
    <property type="match status" value="1"/>
</dbReference>
<sequence length="434" mass="48396">MHVGIFLSTNCFEDFYVRGLGLTEEEYAERYSNDFSFEYAAMWQRQGHRVTIYNFTEKGRSVRTAVHSLTGCTLKFIPAGRWYRLYASLPLADRTPFGRFLSQYTATVHPLLDELLRQDGVELIYAQEYAHGRFERLSQSARRLGIPIIAAHHGGSIHPWLLPLKRRTLRRAAYLTVLNGEELARMQRELPHLRDRIRLVPNFVRTGIFRPQDRREAIRELGLDESCRYVMTAGRLFERQKGHTLLIRAAALLRREMPELRVLIAGGGPDEELLRRCIAENGAEDSVALLGAVADKERLARYYAASELFVLPSRYEGLPLVLLEAGACGLPAAGFDVPGVRGLLRHGENGLLAGDPDAEALAGAMRTLLNDEVLRAAMGREAREQVLARYTEEAVAGQLGELLRTAGRPLSGRPDLPGTAAGTAGPEPERAIGE</sequence>
<feature type="region of interest" description="Disordered" evidence="3">
    <location>
        <begin position="406"/>
        <end position="434"/>
    </location>
</feature>
<evidence type="ECO:0000256" key="2">
    <source>
        <dbReference type="ARBA" id="ARBA00022679"/>
    </source>
</evidence>
<evidence type="ECO:0000256" key="3">
    <source>
        <dbReference type="SAM" id="MobiDB-lite"/>
    </source>
</evidence>
<evidence type="ECO:0000259" key="5">
    <source>
        <dbReference type="Pfam" id="PF13439"/>
    </source>
</evidence>
<feature type="domain" description="Glycosyl transferase family 1" evidence="4">
    <location>
        <begin position="213"/>
        <end position="384"/>
    </location>
</feature>